<evidence type="ECO:0000313" key="6">
    <source>
        <dbReference type="Proteomes" id="UP000199227"/>
    </source>
</evidence>
<name>A0A1I5N7I6_9BACT</name>
<dbReference type="Pfam" id="PF13808">
    <property type="entry name" value="DDE_Tnp_1_assoc"/>
    <property type="match status" value="1"/>
</dbReference>
<dbReference type="AlphaFoldDB" id="A0A1I5N7I6"/>
<sequence length="94" mass="11078">MEPELLKILKEHISEQARPQGRQYSLPVIMFLSIIAILMGAKNPIEVYKWMKANAKRKEIKKLLGVEFIRIPGRSRLYDFFEIVDKDELETAFR</sequence>
<feature type="non-terminal residue" evidence="4">
    <location>
        <position position="94"/>
    </location>
</feature>
<evidence type="ECO:0000259" key="2">
    <source>
        <dbReference type="Pfam" id="PF13808"/>
    </source>
</evidence>
<reference evidence="4 6" key="1">
    <citation type="submission" date="2016-10" db="EMBL/GenBank/DDBJ databases">
        <authorList>
            <person name="de Groot N.N."/>
        </authorList>
    </citation>
    <scope>NUCLEOTIDE SEQUENCE [LARGE SCALE GENOMIC DNA]</scope>
    <source>
        <strain evidence="4 6">EP1-55-1</strain>
    </source>
</reference>
<evidence type="ECO:0000313" key="3">
    <source>
        <dbReference type="EMBL" id="SFO89839.1"/>
    </source>
</evidence>
<protein>
    <submittedName>
        <fullName evidence="4">DDE_Tnp_1-associated</fullName>
    </submittedName>
</protein>
<dbReference type="EMBL" id="FOXB01000040">
    <property type="protein sequence ID" value="SFP78467.1"/>
    <property type="molecule type" value="Genomic_DNA"/>
</dbReference>
<dbReference type="STRING" id="223786.SAMN05216234_101137"/>
<keyword evidence="1" id="KW-1133">Transmembrane helix</keyword>
<dbReference type="EMBL" id="FOXB01000009">
    <property type="protein sequence ID" value="SFP17808.1"/>
    <property type="molecule type" value="Genomic_DNA"/>
</dbReference>
<organism evidence="4 6">
    <name type="scientific">Hydrogenimonas thermophila</name>
    <dbReference type="NCBI Taxonomy" id="223786"/>
    <lineage>
        <taxon>Bacteria</taxon>
        <taxon>Pseudomonadati</taxon>
        <taxon>Campylobacterota</taxon>
        <taxon>Epsilonproteobacteria</taxon>
        <taxon>Campylobacterales</taxon>
        <taxon>Hydrogenimonadaceae</taxon>
        <taxon>Hydrogenimonas</taxon>
    </lineage>
</organism>
<dbReference type="EMBL" id="FOXB01000001">
    <property type="protein sequence ID" value="SFO89839.1"/>
    <property type="molecule type" value="Genomic_DNA"/>
</dbReference>
<feature type="transmembrane region" description="Helical" evidence="1">
    <location>
        <begin position="24"/>
        <end position="41"/>
    </location>
</feature>
<keyword evidence="1" id="KW-0472">Membrane</keyword>
<keyword evidence="6" id="KW-1185">Reference proteome</keyword>
<evidence type="ECO:0000313" key="5">
    <source>
        <dbReference type="EMBL" id="SFP78467.1"/>
    </source>
</evidence>
<accession>A0A1I5N7I6</accession>
<dbReference type="Proteomes" id="UP000199227">
    <property type="component" value="Unassembled WGS sequence"/>
</dbReference>
<proteinExistence type="predicted"/>
<gene>
    <name evidence="3" type="ORF">SAMN05216234_101137</name>
    <name evidence="4" type="ORF">SAMN05216234_1091</name>
    <name evidence="5" type="ORF">SAMN05216234_14028</name>
</gene>
<evidence type="ECO:0000256" key="1">
    <source>
        <dbReference type="SAM" id="Phobius"/>
    </source>
</evidence>
<keyword evidence="1" id="KW-0812">Transmembrane</keyword>
<dbReference type="RefSeq" id="WP_143089669.1">
    <property type="nucleotide sequence ID" value="NZ_FOXB01000001.1"/>
</dbReference>
<evidence type="ECO:0000313" key="4">
    <source>
        <dbReference type="EMBL" id="SFP17808.1"/>
    </source>
</evidence>
<feature type="domain" description="H repeat-associated protein N-terminal" evidence="2">
    <location>
        <begin position="13"/>
        <end position="94"/>
    </location>
</feature>
<dbReference type="InterPro" id="IPR032806">
    <property type="entry name" value="YbfD_N"/>
</dbReference>